<keyword evidence="3 4" id="KW-0949">S-adenosyl-L-methionine</keyword>
<proteinExistence type="inferred from homology"/>
<feature type="domain" description="SAM-dependent methyltransferase Erg6/SMT-type" evidence="5">
    <location>
        <begin position="627"/>
        <end position="909"/>
    </location>
</feature>
<evidence type="ECO:0000313" key="7">
    <source>
        <dbReference type="Proteomes" id="UP000050794"/>
    </source>
</evidence>
<dbReference type="WBParaSite" id="TCNE_0000955101-mRNA-1">
    <property type="protein sequence ID" value="TCNE_0000955101-mRNA-1"/>
    <property type="gene ID" value="TCNE_0000955101"/>
</dbReference>
<protein>
    <submittedName>
        <fullName evidence="8">SAM_MT_ERG6_SMT domain-containing protein</fullName>
    </submittedName>
</protein>
<accession>A0A183UM31</accession>
<keyword evidence="2 4" id="KW-0808">Transferase</keyword>
<evidence type="ECO:0000313" key="6">
    <source>
        <dbReference type="EMBL" id="VDM40872.1"/>
    </source>
</evidence>
<dbReference type="InterPro" id="IPR013216">
    <property type="entry name" value="Methyltransf_11"/>
</dbReference>
<dbReference type="Pfam" id="PF22979">
    <property type="entry name" value="HTH_69"/>
    <property type="match status" value="1"/>
</dbReference>
<dbReference type="GO" id="GO:0032259">
    <property type="term" value="P:methylation"/>
    <property type="evidence" value="ECO:0007669"/>
    <property type="project" value="UniProtKB-KW"/>
</dbReference>
<dbReference type="PROSITE" id="PS51685">
    <property type="entry name" value="SAM_MT_ERG6_SMT"/>
    <property type="match status" value="1"/>
</dbReference>
<dbReference type="Pfam" id="PF08241">
    <property type="entry name" value="Methyltransf_11"/>
    <property type="match status" value="1"/>
</dbReference>
<evidence type="ECO:0000259" key="5">
    <source>
        <dbReference type="PROSITE" id="PS51685"/>
    </source>
</evidence>
<evidence type="ECO:0000256" key="2">
    <source>
        <dbReference type="ARBA" id="ARBA00022679"/>
    </source>
</evidence>
<dbReference type="Proteomes" id="UP000050794">
    <property type="component" value="Unassembled WGS sequence"/>
</dbReference>
<evidence type="ECO:0000313" key="8">
    <source>
        <dbReference type="WBParaSite" id="TCNE_0000955101-mRNA-1"/>
    </source>
</evidence>
<evidence type="ECO:0000256" key="3">
    <source>
        <dbReference type="ARBA" id="ARBA00022691"/>
    </source>
</evidence>
<gene>
    <name evidence="6" type="ORF">TCNE_LOCUS9551</name>
</gene>
<dbReference type="PANTHER" id="PTHR47705:SF1">
    <property type="entry name" value="PNP_UDP_1 DOMAIN-CONTAINING PROTEIN"/>
    <property type="match status" value="1"/>
</dbReference>
<dbReference type="InterPro" id="IPR035994">
    <property type="entry name" value="Nucleoside_phosphorylase_sf"/>
</dbReference>
<dbReference type="CDD" id="cd02440">
    <property type="entry name" value="AdoMet_MTases"/>
    <property type="match status" value="1"/>
</dbReference>
<dbReference type="GO" id="GO:0008757">
    <property type="term" value="F:S-adenosylmethionine-dependent methyltransferase activity"/>
    <property type="evidence" value="ECO:0007669"/>
    <property type="project" value="InterPro"/>
</dbReference>
<dbReference type="InterPro" id="IPR030384">
    <property type="entry name" value="MeTrfase_SMT"/>
</dbReference>
<reference evidence="8" key="1">
    <citation type="submission" date="2016-06" db="UniProtKB">
        <authorList>
            <consortium name="WormBaseParasite"/>
        </authorList>
    </citation>
    <scope>IDENTIFICATION</scope>
</reference>
<dbReference type="AlphaFoldDB" id="A0A183UM31"/>
<dbReference type="PANTHER" id="PTHR47705">
    <property type="entry name" value="AGAP000321-PA"/>
    <property type="match status" value="1"/>
</dbReference>
<organism evidence="7 8">
    <name type="scientific">Toxocara canis</name>
    <name type="common">Canine roundworm</name>
    <dbReference type="NCBI Taxonomy" id="6265"/>
    <lineage>
        <taxon>Eukaryota</taxon>
        <taxon>Metazoa</taxon>
        <taxon>Ecdysozoa</taxon>
        <taxon>Nematoda</taxon>
        <taxon>Chromadorea</taxon>
        <taxon>Rhabditida</taxon>
        <taxon>Spirurina</taxon>
        <taxon>Ascaridomorpha</taxon>
        <taxon>Ascaridoidea</taxon>
        <taxon>Toxocaridae</taxon>
        <taxon>Toxocara</taxon>
    </lineage>
</organism>
<dbReference type="Gene3D" id="3.40.50.150">
    <property type="entry name" value="Vaccinia Virus protein VP39"/>
    <property type="match status" value="1"/>
</dbReference>
<comment type="similarity">
    <text evidence="4">Belongs to the class I-like SAM-binding methyltransferase superfamily. Erg6/SMT family.</text>
</comment>
<evidence type="ECO:0000256" key="1">
    <source>
        <dbReference type="ARBA" id="ARBA00022603"/>
    </source>
</evidence>
<evidence type="ECO:0000256" key="4">
    <source>
        <dbReference type="PROSITE-ProRule" id="PRU01022"/>
    </source>
</evidence>
<name>A0A183UM31_TOXCA</name>
<reference evidence="6 7" key="2">
    <citation type="submission" date="2018-11" db="EMBL/GenBank/DDBJ databases">
        <authorList>
            <consortium name="Pathogen Informatics"/>
        </authorList>
    </citation>
    <scope>NUCLEOTIDE SEQUENCE [LARGE SCALE GENOMIC DNA]</scope>
</reference>
<sequence length="909" mass="101109">MVSATNKTPTNTGLVVLTPLVQSTEHNVVRISRVSDLEKDHVLHIAGGEHTGIIINKLIDGETSSKCDVALSFSVWVSDGVNRKQEIRQLRFRFYDDVELAQKHSLAQQFFKDLVSSFLKDYVTFLKRILKLMQGGYLPLHEVEIDMQFAKDEEAIQMPDIKEYDSGSEVENVTAAHVQDVLEHAYPNGLSVQLIAEALRCTVKEVEEFLHELEALGVVQKLQNEWIRVDTVKVDESKQVGGTLSRDRHSPTVAIITCLFVEKQCVDAIIENSTTVHRYRSGGDSNVYTLGWIGKHRVVATKLAVIGDTREATTSAGSITTRLLGNFQNVEHVFIVGVGGGVAHYTDAARHIRLGDVVVSAPDPDTYVFAHSYTLDRETESIKGFVVRRWNPKENVITKIAKEMEGDMLGEWNELTEATLAHLNQLNADMDFSRPPPEKDVLTLPVGGGNVVVIPHPNQERTDSILHLGPIGGMVSYRKPMNNDEGEDARDAASQLRDRFAAEFGLRAVDAGFDSVVAAVNGSRIDNWTLIRGIADYQHGQSRAARTWQGYAAVRAAALTKALILRLPVDATNGEQTITMSIDLTSNFFRLLLHFRRQDLVSFCDEHDRLYAEAKRTSNHSAVTSHYYSVMSAVIDDYFNGNFHFVPPQHERQTLEEALVALHKKVAECLKLEKGKKCVDIGCGIGSVMNDLASTGADLTGVTIAANEAITGNAHFTKEAIQNCQIIEGDCHKMPFEVATFDAAYAIYALKYFVDLLPVMQEISRTLKPGGLLLVYDLIKTPKYNANSMEHRKIIEGIEYSCGMPSLHTREEMIDAAAECSLQLIDAIDLDTHTGYPFYYCFSNSRFFMWLVRSSIIGHLISAAQAIRILPKGFYHFNKIFLSGTIWNITVAGKMGILSGSEILLFQKK</sequence>
<keyword evidence="7" id="KW-1185">Reference proteome</keyword>
<dbReference type="SUPFAM" id="SSF53335">
    <property type="entry name" value="S-adenosyl-L-methionine-dependent methyltransferases"/>
    <property type="match status" value="1"/>
</dbReference>
<dbReference type="InterPro" id="IPR055121">
    <property type="entry name" value="HTH_69"/>
</dbReference>
<dbReference type="InterPro" id="IPR029063">
    <property type="entry name" value="SAM-dependent_MTases_sf"/>
</dbReference>
<dbReference type="GO" id="GO:0009116">
    <property type="term" value="P:nucleoside metabolic process"/>
    <property type="evidence" value="ECO:0007669"/>
    <property type="project" value="InterPro"/>
</dbReference>
<keyword evidence="1 4" id="KW-0489">Methyltransferase</keyword>
<dbReference type="EMBL" id="UYWY01020207">
    <property type="protein sequence ID" value="VDM40872.1"/>
    <property type="molecule type" value="Genomic_DNA"/>
</dbReference>
<dbReference type="Gene3D" id="3.40.50.1580">
    <property type="entry name" value="Nucleoside phosphorylase domain"/>
    <property type="match status" value="1"/>
</dbReference>